<feature type="compositionally biased region" description="Polar residues" evidence="1">
    <location>
        <begin position="355"/>
        <end position="366"/>
    </location>
</feature>
<feature type="region of interest" description="Disordered" evidence="1">
    <location>
        <begin position="1"/>
        <end position="103"/>
    </location>
</feature>
<feature type="region of interest" description="Disordered" evidence="1">
    <location>
        <begin position="426"/>
        <end position="451"/>
    </location>
</feature>
<feature type="compositionally biased region" description="Polar residues" evidence="1">
    <location>
        <begin position="1"/>
        <end position="16"/>
    </location>
</feature>
<feature type="compositionally biased region" description="Polar residues" evidence="1">
    <location>
        <begin position="44"/>
        <end position="63"/>
    </location>
</feature>
<dbReference type="EMBL" id="JABCIY010000219">
    <property type="protein sequence ID" value="KAF7187842.1"/>
    <property type="molecule type" value="Genomic_DNA"/>
</dbReference>
<accession>A0A8H6VET6</accession>
<feature type="compositionally biased region" description="Basic and acidic residues" evidence="1">
    <location>
        <begin position="442"/>
        <end position="451"/>
    </location>
</feature>
<dbReference type="Proteomes" id="UP000660729">
    <property type="component" value="Unassembled WGS sequence"/>
</dbReference>
<organism evidence="2 3">
    <name type="scientific">Pseudocercospora fuligena</name>
    <dbReference type="NCBI Taxonomy" id="685502"/>
    <lineage>
        <taxon>Eukaryota</taxon>
        <taxon>Fungi</taxon>
        <taxon>Dikarya</taxon>
        <taxon>Ascomycota</taxon>
        <taxon>Pezizomycotina</taxon>
        <taxon>Dothideomycetes</taxon>
        <taxon>Dothideomycetidae</taxon>
        <taxon>Mycosphaerellales</taxon>
        <taxon>Mycosphaerellaceae</taxon>
        <taxon>Pseudocercospora</taxon>
    </lineage>
</organism>
<protein>
    <submittedName>
        <fullName evidence="2">Uncharacterized protein</fullName>
    </submittedName>
</protein>
<keyword evidence="3" id="KW-1185">Reference proteome</keyword>
<feature type="region of interest" description="Disordered" evidence="1">
    <location>
        <begin position="136"/>
        <end position="163"/>
    </location>
</feature>
<dbReference type="AlphaFoldDB" id="A0A8H6VET6"/>
<comment type="caution">
    <text evidence="2">The sequence shown here is derived from an EMBL/GenBank/DDBJ whole genome shotgun (WGS) entry which is preliminary data.</text>
</comment>
<feature type="compositionally biased region" description="Polar residues" evidence="1">
    <location>
        <begin position="257"/>
        <end position="270"/>
    </location>
</feature>
<reference evidence="2" key="1">
    <citation type="submission" date="2020-04" db="EMBL/GenBank/DDBJ databases">
        <title>Draft genome resource of the tomato pathogen Pseudocercospora fuligena.</title>
        <authorList>
            <person name="Zaccaron A."/>
        </authorList>
    </citation>
    <scope>NUCLEOTIDE SEQUENCE</scope>
    <source>
        <strain evidence="2">PF001</strain>
    </source>
</reference>
<feature type="compositionally biased region" description="Polar residues" evidence="1">
    <location>
        <begin position="301"/>
        <end position="317"/>
    </location>
</feature>
<evidence type="ECO:0000313" key="2">
    <source>
        <dbReference type="EMBL" id="KAF7187842.1"/>
    </source>
</evidence>
<proteinExistence type="predicted"/>
<dbReference type="OrthoDB" id="3557758at2759"/>
<gene>
    <name evidence="2" type="ORF">HII31_10742</name>
</gene>
<feature type="region of interest" description="Disordered" evidence="1">
    <location>
        <begin position="236"/>
        <end position="394"/>
    </location>
</feature>
<feature type="compositionally biased region" description="Low complexity" evidence="1">
    <location>
        <begin position="236"/>
        <end position="247"/>
    </location>
</feature>
<name>A0A8H6VET6_9PEZI</name>
<feature type="compositionally biased region" description="Polar residues" evidence="1">
    <location>
        <begin position="378"/>
        <end position="391"/>
    </location>
</feature>
<evidence type="ECO:0000256" key="1">
    <source>
        <dbReference type="SAM" id="MobiDB-lite"/>
    </source>
</evidence>
<evidence type="ECO:0000313" key="3">
    <source>
        <dbReference type="Proteomes" id="UP000660729"/>
    </source>
</evidence>
<sequence length="557" mass="61610">MPSAKSRSSEATQPDSGSRRSSLRRLSSIASFQTLNPFNRRRSNNVTDSPSTASNLSLTSTIGNVPPRNKEYSSSSGIFDDGGDVDKVPPLPSKHEMPSRRNSYVCLPDDPIGGMPRSRTFSNLPLPSKIKKTTNALMQSKSHARLPSTSRIPTPTASNRKYSTSRLPSLDLRQAPTRKKLIRSDTEPLLQHALEHGTNIPRSTDFKENISLSPIKPLPSMLEDDDRFGFINSSRSSGLSHGWSDSSDVGEPLLPQRKSSLPVSQRTSYAGQPRRLSQKFDSSPAYRPSRERPPTPGQPVQRWNSQPVLTNTTNFRSSHGEIKQTRLMSERGPPTPPLASTSLSRELSGNDLKRMSTTSSHLRQTPQLPPLNIDQRIGSASTRSRADSSQLKPGAITTAQPLAYWTGRFSSLNDRYRNEDLAASFLPSQHTSPDESPCQWHTKSETDKMHTTEANTKRMRRAVEHLYSLCATDQAKESFLKWQKAVANALATPELARPVNGSEELRRGWNLEMSLRSSSMANLTGSHASGGENRKFTSFVDRLLGRRQKSEALLASG</sequence>